<dbReference type="Proteomes" id="UP001596391">
    <property type="component" value="Unassembled WGS sequence"/>
</dbReference>
<organism evidence="3 4">
    <name type="scientific">Granulicella cerasi</name>
    <dbReference type="NCBI Taxonomy" id="741063"/>
    <lineage>
        <taxon>Bacteria</taxon>
        <taxon>Pseudomonadati</taxon>
        <taxon>Acidobacteriota</taxon>
        <taxon>Terriglobia</taxon>
        <taxon>Terriglobales</taxon>
        <taxon>Acidobacteriaceae</taxon>
        <taxon>Granulicella</taxon>
    </lineage>
</organism>
<dbReference type="PANTHER" id="PTHR37944:SF1">
    <property type="entry name" value="PORIN B"/>
    <property type="match status" value="1"/>
</dbReference>
<dbReference type="InterPro" id="IPR052932">
    <property type="entry name" value="OprB_Porin"/>
</dbReference>
<evidence type="ECO:0000313" key="3">
    <source>
        <dbReference type="EMBL" id="MFC6645430.1"/>
    </source>
</evidence>
<gene>
    <name evidence="3" type="ORF">ACFQBQ_07495</name>
</gene>
<dbReference type="InterPro" id="IPR007049">
    <property type="entry name" value="Carb-sel_porin_OprB"/>
</dbReference>
<keyword evidence="4" id="KW-1185">Reference proteome</keyword>
<dbReference type="EMBL" id="JBHSWI010000001">
    <property type="protein sequence ID" value="MFC6645430.1"/>
    <property type="molecule type" value="Genomic_DNA"/>
</dbReference>
<dbReference type="RefSeq" id="WP_263371799.1">
    <property type="nucleotide sequence ID" value="NZ_JAGSYD010000003.1"/>
</dbReference>
<dbReference type="PANTHER" id="PTHR37944">
    <property type="entry name" value="PORIN B"/>
    <property type="match status" value="1"/>
</dbReference>
<name>A0ABW1Z768_9BACT</name>
<evidence type="ECO:0000313" key="4">
    <source>
        <dbReference type="Proteomes" id="UP001596391"/>
    </source>
</evidence>
<sequence length="450" mass="49111">MFQNPKFKYAATAILTSAISLPVLAQQTQTVVTPQQAQTPPPQHAADSALVESMGEKGLEISFPPFSNSVTGATNPVRVAMARHGFGIFVPESNKFQQNVLDAPVALADQKYNGQRATWAVGAYPVLTYNMQAFHIRGGQLIMGPGVLRTSWYPSGPEATRALQLAYYQSLFKNRIEVKFGWLQNDLEFEAFAVGGTFATGALGVYAVIPYQVGQNTTPYGTPGVNTTVHLTKHFYDKIGFQRSADPNGGATEVKRDQTGFRFAPHGDGLLTINEFGYKKNSSATDKQTWFRAGYLTNTTGFKNIISNKTETGNWATYALVDQQFTHSTAGTGRQGLYGGVTFMYAPPRYDSSTQYYEARLYDIGLFPHRPNDLSSVVLSHTSFSPDFNRVTTNANGTAYSGSNSVAATYSARLRPGITFAPGFSYTDHPARTPRLGGAFNVVGSLIFFF</sequence>
<evidence type="ECO:0000256" key="2">
    <source>
        <dbReference type="RuleBase" id="RU363072"/>
    </source>
</evidence>
<evidence type="ECO:0000256" key="1">
    <source>
        <dbReference type="ARBA" id="ARBA00008769"/>
    </source>
</evidence>
<feature type="chain" id="PRO_5045014109" evidence="2">
    <location>
        <begin position="26"/>
        <end position="450"/>
    </location>
</feature>
<accession>A0ABW1Z768</accession>
<comment type="similarity">
    <text evidence="1 2">Belongs to the OprB family.</text>
</comment>
<comment type="caution">
    <text evidence="3">The sequence shown here is derived from an EMBL/GenBank/DDBJ whole genome shotgun (WGS) entry which is preliminary data.</text>
</comment>
<dbReference type="Gene3D" id="2.40.160.180">
    <property type="entry name" value="Carbohydrate-selective porin OprB"/>
    <property type="match status" value="1"/>
</dbReference>
<proteinExistence type="inferred from homology"/>
<dbReference type="Pfam" id="PF04966">
    <property type="entry name" value="OprB"/>
    <property type="match status" value="1"/>
</dbReference>
<dbReference type="InterPro" id="IPR038673">
    <property type="entry name" value="OprB_sf"/>
</dbReference>
<protein>
    <submittedName>
        <fullName evidence="3">Carbohydrate porin</fullName>
    </submittedName>
</protein>
<keyword evidence="2" id="KW-0732">Signal</keyword>
<reference evidence="4" key="1">
    <citation type="journal article" date="2019" name="Int. J. Syst. Evol. Microbiol.">
        <title>The Global Catalogue of Microorganisms (GCM) 10K type strain sequencing project: providing services to taxonomists for standard genome sequencing and annotation.</title>
        <authorList>
            <consortium name="The Broad Institute Genomics Platform"/>
            <consortium name="The Broad Institute Genome Sequencing Center for Infectious Disease"/>
            <person name="Wu L."/>
            <person name="Ma J."/>
        </authorList>
    </citation>
    <scope>NUCLEOTIDE SEQUENCE [LARGE SCALE GENOMIC DNA]</scope>
    <source>
        <strain evidence="4">CGMCC 1.16026</strain>
    </source>
</reference>
<feature type="signal peptide" evidence="2">
    <location>
        <begin position="1"/>
        <end position="25"/>
    </location>
</feature>